<keyword evidence="3" id="KW-1185">Reference proteome</keyword>
<protein>
    <submittedName>
        <fullName evidence="2">Uncharacterized protein</fullName>
    </submittedName>
</protein>
<name>A0ABZ0GL57_9GAMM</name>
<dbReference type="Proteomes" id="UP001301442">
    <property type="component" value="Chromosome"/>
</dbReference>
<dbReference type="EMBL" id="CP136600">
    <property type="protein sequence ID" value="WOH36103.1"/>
    <property type="molecule type" value="Genomic_DNA"/>
</dbReference>
<feature type="compositionally biased region" description="Polar residues" evidence="1">
    <location>
        <begin position="1"/>
        <end position="13"/>
    </location>
</feature>
<evidence type="ECO:0000256" key="1">
    <source>
        <dbReference type="SAM" id="MobiDB-lite"/>
    </source>
</evidence>
<feature type="region of interest" description="Disordered" evidence="1">
    <location>
        <begin position="1"/>
        <end position="26"/>
    </location>
</feature>
<accession>A0ABZ0GL57</accession>
<proteinExistence type="predicted"/>
<organism evidence="2 3">
    <name type="scientific">Thalassotalea fonticola</name>
    <dbReference type="NCBI Taxonomy" id="3065649"/>
    <lineage>
        <taxon>Bacteria</taxon>
        <taxon>Pseudomonadati</taxon>
        <taxon>Pseudomonadota</taxon>
        <taxon>Gammaproteobacteria</taxon>
        <taxon>Alteromonadales</taxon>
        <taxon>Colwelliaceae</taxon>
        <taxon>Thalassotalea</taxon>
    </lineage>
</organism>
<sequence length="59" mass="6711">MNSIANDSNCTSHSRSEREEMAVSKTNSQIKLVVEQKLKSTYETNYSDVITSCYVRGYN</sequence>
<dbReference type="RefSeq" id="WP_348394917.1">
    <property type="nucleotide sequence ID" value="NZ_CP136600.1"/>
</dbReference>
<gene>
    <name evidence="2" type="ORF">RI844_12055</name>
</gene>
<reference evidence="2 3" key="1">
    <citation type="submission" date="2023-09" db="EMBL/GenBank/DDBJ databases">
        <authorList>
            <person name="Qi X."/>
        </authorList>
    </citation>
    <scope>NUCLEOTIDE SEQUENCE [LARGE SCALE GENOMIC DNA]</scope>
    <source>
        <strain evidence="2 3">S1-1</strain>
    </source>
</reference>
<evidence type="ECO:0000313" key="3">
    <source>
        <dbReference type="Proteomes" id="UP001301442"/>
    </source>
</evidence>
<evidence type="ECO:0000313" key="2">
    <source>
        <dbReference type="EMBL" id="WOH36103.1"/>
    </source>
</evidence>